<dbReference type="PROSITE" id="PS00232">
    <property type="entry name" value="CADHERIN_1"/>
    <property type="match status" value="1"/>
</dbReference>
<evidence type="ECO:0000256" key="5">
    <source>
        <dbReference type="ARBA" id="ARBA00022989"/>
    </source>
</evidence>
<dbReference type="PANTHER" id="PTHR24028:SF146">
    <property type="entry name" value="CADHERIN 96CB, ISOFORM D-RELATED"/>
    <property type="match status" value="1"/>
</dbReference>
<dbReference type="GO" id="GO:0007156">
    <property type="term" value="P:homophilic cell adhesion via plasma membrane adhesion molecules"/>
    <property type="evidence" value="ECO:0007669"/>
    <property type="project" value="InterPro"/>
</dbReference>
<comment type="caution">
    <text evidence="12">The sequence shown here is derived from an EMBL/GenBank/DDBJ whole genome shotgun (WGS) entry which is preliminary data.</text>
</comment>
<dbReference type="InterPro" id="IPR050174">
    <property type="entry name" value="Protocadherin/Cadherin-CA"/>
</dbReference>
<evidence type="ECO:0000259" key="11">
    <source>
        <dbReference type="PROSITE" id="PS50268"/>
    </source>
</evidence>
<feature type="domain" description="Cadherin" evidence="11">
    <location>
        <begin position="370"/>
        <end position="490"/>
    </location>
</feature>
<protein>
    <recommendedName>
        <fullName evidence="11">Cadherin domain-containing protein</fullName>
    </recommendedName>
</protein>
<feature type="chain" id="PRO_5035747087" description="Cadherin domain-containing protein" evidence="10">
    <location>
        <begin position="32"/>
        <end position="894"/>
    </location>
</feature>
<sequence>MMTGHILKSECACSIVFVIWILLITVQLASTEKHKNIPLIDPGIMLNPIGLERSSTRLFKIIEESPNGTVIHGVAEHLRRSVQLSMRPHELYGEETGLITYQLLGSLDSLTNALHLDPGTGQLTVCNRIDREVVCPKQAVKYSTIGSSSKVNVENVPDYHHSSGLIPSLDDCIKQLEILATINNEIRKIMIRLQIEDINDNSPQWSRFQSSAPNRLDNKVGGNVNAVEQLPVIEVQMLETAKSLSKSHITQAPRITLPLAHDPDAGENGRIKYDLITPPTNSGLSDDNSYQTPAIALFRLENFAIDQVDLVATSDLDFEQKQKYSLYLLASDYGTPARTSTALLQINLIDVNDEEPVFEREVFYPVSGAISEKTVPGTVILNLSATDADASAANSHLRYVMIPNPIASNYFTVHPDGRISLRQWIDYESIDNTRSNRQTHYKTEDNRKQFVFQVQAIDSAPPPYEKQGEALVIIPVIDENDEAPIITPQFFGPPELTNHGIMGVVTENSPVPVRLAYIQVRDPDFHGTDEVSCHLLDNVNFSLTPVKSSALMDFDMPLLTDVEGSRNDFILSLVMPVDRERTPLLHVRIKCVDQAGNTNERTMRIRVADVNDEIPQFTRTLYRFQLPENTEPDRSETLRDANGSVIPQWGHRIGRLIANDKDIGDNARIVYRLAPDSLEIVPAAALPIFIDAMGQTMSSFQYDPAVHHRIAVSKLFRVDEDSGVLHALKSFDAENVVLFRFKALAVDQPTGPDAKSLTGTAVVEVRIADTNDWAPVFYKDENDNDPVFIRPVASPNKSSNQLDRSSSNPTANMAEMTSTSTQHEPDRGSNSHSNASTEIDGRTRIGMRRQDNGANSVMENIPIVGVHQKAWAQSPHRGRCHIIGRFEPCDLKLC</sequence>
<evidence type="ECO:0000256" key="10">
    <source>
        <dbReference type="SAM" id="SignalP"/>
    </source>
</evidence>
<evidence type="ECO:0000256" key="3">
    <source>
        <dbReference type="ARBA" id="ARBA00022737"/>
    </source>
</evidence>
<keyword evidence="10" id="KW-0732">Signal</keyword>
<dbReference type="EMBL" id="JTDE01000837">
    <property type="protein sequence ID" value="KAF7260228.1"/>
    <property type="molecule type" value="Genomic_DNA"/>
</dbReference>
<feature type="domain" description="Cadherin" evidence="11">
    <location>
        <begin position="618"/>
        <end position="777"/>
    </location>
</feature>
<proteinExistence type="predicted"/>
<dbReference type="SUPFAM" id="SSF49313">
    <property type="entry name" value="Cadherin-like"/>
    <property type="match status" value="4"/>
</dbReference>
<evidence type="ECO:0000256" key="7">
    <source>
        <dbReference type="ARBA" id="ARBA00023180"/>
    </source>
</evidence>
<evidence type="ECO:0000256" key="1">
    <source>
        <dbReference type="ARBA" id="ARBA00004167"/>
    </source>
</evidence>
<comment type="subcellular location">
    <subcellularLocation>
        <location evidence="1">Membrane</location>
        <topology evidence="1">Single-pass membrane protein</topology>
    </subcellularLocation>
</comment>
<dbReference type="PROSITE" id="PS50268">
    <property type="entry name" value="CADHERIN_2"/>
    <property type="match status" value="5"/>
</dbReference>
<dbReference type="Gene3D" id="2.60.40.60">
    <property type="entry name" value="Cadherins"/>
    <property type="match status" value="5"/>
</dbReference>
<keyword evidence="5" id="KW-1133">Transmembrane helix</keyword>
<name>A0A8S9Z8W0_9TREM</name>
<dbReference type="GO" id="GO:0005509">
    <property type="term" value="F:calcium ion binding"/>
    <property type="evidence" value="ECO:0007669"/>
    <property type="project" value="UniProtKB-UniRule"/>
</dbReference>
<dbReference type="Pfam" id="PF00028">
    <property type="entry name" value="Cadherin"/>
    <property type="match status" value="2"/>
</dbReference>
<dbReference type="InterPro" id="IPR015919">
    <property type="entry name" value="Cadherin-like_sf"/>
</dbReference>
<feature type="domain" description="Cadherin" evidence="11">
    <location>
        <begin position="260"/>
        <end position="358"/>
    </location>
</feature>
<dbReference type="InterPro" id="IPR002126">
    <property type="entry name" value="Cadherin-like_dom"/>
</dbReference>
<feature type="domain" description="Cadherin" evidence="11">
    <location>
        <begin position="505"/>
        <end position="617"/>
    </location>
</feature>
<dbReference type="OrthoDB" id="6252479at2759"/>
<evidence type="ECO:0000256" key="4">
    <source>
        <dbReference type="ARBA" id="ARBA00022837"/>
    </source>
</evidence>
<accession>A0A8S9Z8W0</accession>
<feature type="compositionally biased region" description="Polar residues" evidence="9">
    <location>
        <begin position="795"/>
        <end position="822"/>
    </location>
</feature>
<keyword evidence="4 8" id="KW-0106">Calcium</keyword>
<evidence type="ECO:0000313" key="13">
    <source>
        <dbReference type="Proteomes" id="UP000822476"/>
    </source>
</evidence>
<organism evidence="12 13">
    <name type="scientific">Paragonimus skrjabini miyazakii</name>
    <dbReference type="NCBI Taxonomy" id="59628"/>
    <lineage>
        <taxon>Eukaryota</taxon>
        <taxon>Metazoa</taxon>
        <taxon>Spiralia</taxon>
        <taxon>Lophotrochozoa</taxon>
        <taxon>Platyhelminthes</taxon>
        <taxon>Trematoda</taxon>
        <taxon>Digenea</taxon>
        <taxon>Plagiorchiida</taxon>
        <taxon>Troglotremata</taxon>
        <taxon>Troglotrematidae</taxon>
        <taxon>Paragonimus</taxon>
    </lineage>
</organism>
<keyword evidence="3" id="KW-0677">Repeat</keyword>
<dbReference type="GO" id="GO:0005886">
    <property type="term" value="C:plasma membrane"/>
    <property type="evidence" value="ECO:0007669"/>
    <property type="project" value="InterPro"/>
</dbReference>
<dbReference type="Proteomes" id="UP000822476">
    <property type="component" value="Unassembled WGS sequence"/>
</dbReference>
<keyword evidence="13" id="KW-1185">Reference proteome</keyword>
<feature type="domain" description="Cadherin" evidence="11">
    <location>
        <begin position="53"/>
        <end position="205"/>
    </location>
</feature>
<dbReference type="SMART" id="SM00112">
    <property type="entry name" value="CA"/>
    <property type="match status" value="4"/>
</dbReference>
<dbReference type="PRINTS" id="PR00205">
    <property type="entry name" value="CADHERIN"/>
</dbReference>
<feature type="region of interest" description="Disordered" evidence="9">
    <location>
        <begin position="788"/>
        <end position="848"/>
    </location>
</feature>
<dbReference type="AlphaFoldDB" id="A0A8S9Z8W0"/>
<dbReference type="CDD" id="cd11304">
    <property type="entry name" value="Cadherin_repeat"/>
    <property type="match status" value="4"/>
</dbReference>
<evidence type="ECO:0000313" key="12">
    <source>
        <dbReference type="EMBL" id="KAF7260228.1"/>
    </source>
</evidence>
<feature type="signal peptide" evidence="10">
    <location>
        <begin position="1"/>
        <end position="31"/>
    </location>
</feature>
<keyword evidence="2" id="KW-0812">Transmembrane</keyword>
<evidence type="ECO:0000256" key="6">
    <source>
        <dbReference type="ARBA" id="ARBA00023136"/>
    </source>
</evidence>
<evidence type="ECO:0000256" key="8">
    <source>
        <dbReference type="PROSITE-ProRule" id="PRU00043"/>
    </source>
</evidence>
<feature type="compositionally biased region" description="Basic and acidic residues" evidence="9">
    <location>
        <begin position="839"/>
        <end position="848"/>
    </location>
</feature>
<evidence type="ECO:0000256" key="9">
    <source>
        <dbReference type="SAM" id="MobiDB-lite"/>
    </source>
</evidence>
<gene>
    <name evidence="12" type="ORF">EG68_02482</name>
</gene>
<reference evidence="12" key="1">
    <citation type="submission" date="2019-07" db="EMBL/GenBank/DDBJ databases">
        <title>Annotation for the trematode Paragonimus miyazaki's.</title>
        <authorList>
            <person name="Choi Y.-J."/>
        </authorList>
    </citation>
    <scope>NUCLEOTIDE SEQUENCE</scope>
    <source>
        <strain evidence="12">Japan</strain>
    </source>
</reference>
<keyword evidence="6" id="KW-0472">Membrane</keyword>
<keyword evidence="7" id="KW-0325">Glycoprotein</keyword>
<dbReference type="PANTHER" id="PTHR24028">
    <property type="entry name" value="CADHERIN-87A"/>
    <property type="match status" value="1"/>
</dbReference>
<evidence type="ECO:0000256" key="2">
    <source>
        <dbReference type="ARBA" id="ARBA00022692"/>
    </source>
</evidence>
<dbReference type="InterPro" id="IPR020894">
    <property type="entry name" value="Cadherin_CS"/>
</dbReference>